<feature type="region of interest" description="Disordered" evidence="2">
    <location>
        <begin position="613"/>
        <end position="668"/>
    </location>
</feature>
<organism evidence="5 6">
    <name type="scientific">Glycine soja</name>
    <name type="common">Wild soybean</name>
    <dbReference type="NCBI Taxonomy" id="3848"/>
    <lineage>
        <taxon>Eukaryota</taxon>
        <taxon>Viridiplantae</taxon>
        <taxon>Streptophyta</taxon>
        <taxon>Embryophyta</taxon>
        <taxon>Tracheophyta</taxon>
        <taxon>Spermatophyta</taxon>
        <taxon>Magnoliopsida</taxon>
        <taxon>eudicotyledons</taxon>
        <taxon>Gunneridae</taxon>
        <taxon>Pentapetalae</taxon>
        <taxon>rosids</taxon>
        <taxon>fabids</taxon>
        <taxon>Fabales</taxon>
        <taxon>Fabaceae</taxon>
        <taxon>Papilionoideae</taxon>
        <taxon>50 kb inversion clade</taxon>
        <taxon>NPAAA clade</taxon>
        <taxon>indigoferoid/millettioid clade</taxon>
        <taxon>Phaseoleae</taxon>
        <taxon>Glycine</taxon>
        <taxon>Glycine subgen. Soja</taxon>
    </lineage>
</organism>
<dbReference type="GO" id="GO:0008270">
    <property type="term" value="F:zinc ion binding"/>
    <property type="evidence" value="ECO:0007669"/>
    <property type="project" value="UniProtKB-KW"/>
</dbReference>
<feature type="region of interest" description="Disordered" evidence="2">
    <location>
        <begin position="1"/>
        <end position="20"/>
    </location>
</feature>
<feature type="compositionally biased region" description="Acidic residues" evidence="2">
    <location>
        <begin position="283"/>
        <end position="294"/>
    </location>
</feature>
<keyword evidence="3" id="KW-1133">Transmembrane helix</keyword>
<dbReference type="PROSITE" id="PS50158">
    <property type="entry name" value="ZF_CCHC"/>
    <property type="match status" value="1"/>
</dbReference>
<evidence type="ECO:0000313" key="5">
    <source>
        <dbReference type="EMBL" id="RZB52534.1"/>
    </source>
</evidence>
<keyword evidence="6" id="KW-1185">Reference proteome</keyword>
<gene>
    <name evidence="5" type="ORF">D0Y65_048844</name>
</gene>
<keyword evidence="1" id="KW-0863">Zinc-finger</keyword>
<sequence>MRSARGDLRRRKAVTEKEKRTPFEPNLQGVVVELKLDGLRNVLKEENFEKDELKNRNNKKVLGSTRCLVLSFVVVVPYVFVGGVVQILSLTGPTKEQTVRLKIHHGGMFIYNPFTVYVNGQIVEEEWGWNVDTMLYIDFTKCMWTRGCLTNLKKKLNDFKGDEVVVIDGVEVEAVVEGEDEAEIQVEDEVQVHEQGLVEVQVQAEDEASVVGEMVIVVEGVVEDDVGAEEDDDDVGAEEDDDDSNSDFEESSDWTKWLDPETFSRSSDPTFDTNKVDSTNSDFGDEVGYSDELDSPTGSEVRFPRFKVPENDEDVKFEVGLQFTSKKQILEAIKTFAIMYKKNLKVKKMTRIKSLQSINQRVVPSTYESTSPFKRLIGRLSMDQAYKTKVKAMEKIEGATRDQYEHLRSYVAELTEKNKNNTVKIKYLFIGLDDCFLKGEYDGQLLSADKAINQIKSYDAEAWKDLERLNPVAWIRYAFKVNTKCDLQVNTMCEAFNNVIMEYREKPIITLLEGIRFYISSRIVKLRTILMRKSTILTTYSFIVYPCNGPNLWLPLQTPMMLPPVMRRAPGRPKKARNKRNDESTNTFKLLRQSKSVVCKKCGKIGHNKRICKGKTSTDRNIPKGGNKNLKRQTTSPTNVVTKKQKNVSCTSQTTSAGIEGGDNTNET</sequence>
<keyword evidence="1" id="KW-0862">Zinc</keyword>
<evidence type="ECO:0000256" key="2">
    <source>
        <dbReference type="SAM" id="MobiDB-lite"/>
    </source>
</evidence>
<name>A0A445FUM2_GLYSO</name>
<dbReference type="GO" id="GO:0003676">
    <property type="term" value="F:nucleic acid binding"/>
    <property type="evidence" value="ECO:0007669"/>
    <property type="project" value="InterPro"/>
</dbReference>
<keyword evidence="3" id="KW-0812">Transmembrane</keyword>
<feature type="compositionally biased region" description="Polar residues" evidence="2">
    <location>
        <begin position="632"/>
        <end position="668"/>
    </location>
</feature>
<feature type="transmembrane region" description="Helical" evidence="3">
    <location>
        <begin position="67"/>
        <end position="88"/>
    </location>
</feature>
<reference evidence="5 6" key="1">
    <citation type="submission" date="2018-09" db="EMBL/GenBank/DDBJ databases">
        <title>A high-quality reference genome of wild soybean provides a powerful tool to mine soybean genomes.</title>
        <authorList>
            <person name="Xie M."/>
            <person name="Chung C.Y.L."/>
            <person name="Li M.-W."/>
            <person name="Wong F.-L."/>
            <person name="Chan T.-F."/>
            <person name="Lam H.-M."/>
        </authorList>
    </citation>
    <scope>NUCLEOTIDE SEQUENCE [LARGE SCALE GENOMIC DNA]</scope>
    <source>
        <strain evidence="6">cv. W05</strain>
        <tissue evidence="5">Hypocotyl of etiolated seedlings</tissue>
    </source>
</reference>
<keyword evidence="3" id="KW-0472">Membrane</keyword>
<comment type="caution">
    <text evidence="5">The sequence shown here is derived from an EMBL/GenBank/DDBJ whole genome shotgun (WGS) entry which is preliminary data.</text>
</comment>
<dbReference type="AlphaFoldDB" id="A0A445FUM2"/>
<dbReference type="InterPro" id="IPR001878">
    <property type="entry name" value="Znf_CCHC"/>
</dbReference>
<evidence type="ECO:0000313" key="6">
    <source>
        <dbReference type="Proteomes" id="UP000289340"/>
    </source>
</evidence>
<evidence type="ECO:0000256" key="3">
    <source>
        <dbReference type="SAM" id="Phobius"/>
    </source>
</evidence>
<dbReference type="Proteomes" id="UP000289340">
    <property type="component" value="Chromosome 18"/>
</dbReference>
<feature type="region of interest" description="Disordered" evidence="2">
    <location>
        <begin position="221"/>
        <end position="300"/>
    </location>
</feature>
<protein>
    <recommendedName>
        <fullName evidence="4">CCHC-type domain-containing protein</fullName>
    </recommendedName>
</protein>
<evidence type="ECO:0000259" key="4">
    <source>
        <dbReference type="PROSITE" id="PS50158"/>
    </source>
</evidence>
<dbReference type="EMBL" id="QZWG01000018">
    <property type="protein sequence ID" value="RZB52534.1"/>
    <property type="molecule type" value="Genomic_DNA"/>
</dbReference>
<feature type="domain" description="CCHC-type" evidence="4">
    <location>
        <begin position="599"/>
        <end position="613"/>
    </location>
</feature>
<feature type="compositionally biased region" description="Acidic residues" evidence="2">
    <location>
        <begin position="221"/>
        <end position="252"/>
    </location>
</feature>
<accession>A0A445FUM2</accession>
<feature type="compositionally biased region" description="Polar residues" evidence="2">
    <location>
        <begin position="263"/>
        <end position="282"/>
    </location>
</feature>
<evidence type="ECO:0000256" key="1">
    <source>
        <dbReference type="PROSITE-ProRule" id="PRU00047"/>
    </source>
</evidence>
<keyword evidence="1" id="KW-0479">Metal-binding</keyword>
<proteinExistence type="predicted"/>